<dbReference type="Pfam" id="PF00498">
    <property type="entry name" value="FHA"/>
    <property type="match status" value="1"/>
</dbReference>
<proteinExistence type="predicted"/>
<dbReference type="CDD" id="cd00383">
    <property type="entry name" value="trans_reg_C"/>
    <property type="match status" value="1"/>
</dbReference>
<evidence type="ECO:0000313" key="5">
    <source>
        <dbReference type="EMBL" id="KST69442.1"/>
    </source>
</evidence>
<dbReference type="Gene3D" id="1.10.10.10">
    <property type="entry name" value="Winged helix-like DNA-binding domain superfamily/Winged helix DNA-binding domain"/>
    <property type="match status" value="1"/>
</dbReference>
<name>A0A0V7ZYB6_9CYAN</name>
<dbReference type="InterPro" id="IPR016032">
    <property type="entry name" value="Sig_transdc_resp-reg_C-effctor"/>
</dbReference>
<dbReference type="OrthoDB" id="273564at2"/>
<dbReference type="Proteomes" id="UP000053372">
    <property type="component" value="Unassembled WGS sequence"/>
</dbReference>
<evidence type="ECO:0000259" key="4">
    <source>
        <dbReference type="PROSITE" id="PS51755"/>
    </source>
</evidence>
<dbReference type="SUPFAM" id="SSF46894">
    <property type="entry name" value="C-terminal effector domain of the bipartite response regulators"/>
    <property type="match status" value="1"/>
</dbReference>
<dbReference type="InterPro" id="IPR008984">
    <property type="entry name" value="SMAD_FHA_dom_sf"/>
</dbReference>
<dbReference type="InterPro" id="IPR050923">
    <property type="entry name" value="Cell_Proc_Reg/RNA_Proc"/>
</dbReference>
<accession>A0A0V7ZYB6</accession>
<feature type="domain" description="FHA" evidence="3">
    <location>
        <begin position="35"/>
        <end position="86"/>
    </location>
</feature>
<organism evidence="5 6">
    <name type="scientific">Mastigocoleus testarum BC008</name>
    <dbReference type="NCBI Taxonomy" id="371196"/>
    <lineage>
        <taxon>Bacteria</taxon>
        <taxon>Bacillati</taxon>
        <taxon>Cyanobacteriota</taxon>
        <taxon>Cyanophyceae</taxon>
        <taxon>Nostocales</taxon>
        <taxon>Hapalosiphonaceae</taxon>
        <taxon>Mastigocoleus</taxon>
    </lineage>
</organism>
<comment type="caution">
    <text evidence="5">The sequence shown here is derived from an EMBL/GenBank/DDBJ whole genome shotgun (WGS) entry which is preliminary data.</text>
</comment>
<protein>
    <submittedName>
        <fullName evidence="5">Uncharacterized protein</fullName>
    </submittedName>
</protein>
<gene>
    <name evidence="5" type="ORF">BC008_35565</name>
</gene>
<evidence type="ECO:0000313" key="6">
    <source>
        <dbReference type="Proteomes" id="UP000053372"/>
    </source>
</evidence>
<dbReference type="GO" id="GO:0003677">
    <property type="term" value="F:DNA binding"/>
    <property type="evidence" value="ECO:0007669"/>
    <property type="project" value="UniProtKB-UniRule"/>
</dbReference>
<feature type="domain" description="OmpR/PhoB-type" evidence="4">
    <location>
        <begin position="132"/>
        <end position="244"/>
    </location>
</feature>
<keyword evidence="6" id="KW-1185">Reference proteome</keyword>
<dbReference type="EMBL" id="LMTZ01000024">
    <property type="protein sequence ID" value="KST69442.1"/>
    <property type="molecule type" value="Genomic_DNA"/>
</dbReference>
<dbReference type="InterPro" id="IPR036388">
    <property type="entry name" value="WH-like_DNA-bd_sf"/>
</dbReference>
<dbReference type="GO" id="GO:0000160">
    <property type="term" value="P:phosphorelay signal transduction system"/>
    <property type="evidence" value="ECO:0007669"/>
    <property type="project" value="InterPro"/>
</dbReference>
<keyword evidence="1 2" id="KW-0238">DNA-binding</keyword>
<dbReference type="GO" id="GO:0006355">
    <property type="term" value="P:regulation of DNA-templated transcription"/>
    <property type="evidence" value="ECO:0007669"/>
    <property type="project" value="InterPro"/>
</dbReference>
<dbReference type="InterPro" id="IPR000253">
    <property type="entry name" value="FHA_dom"/>
</dbReference>
<sequence length="256" mass="30053">MDSEYPFLEVQRPDGSSDLINLKDIIQQQQYKNFVTIGRSKENDIVLPDPKKKVSRKHCMLEHNIGQWWVVDEGSANGTFVQRFKKEDFLDVRSDGKLALADGDEILILGNFIEPDDYIFWHFTFRDPNQTEEVKKFQYVKSLEYSFPQEKLFRKTSRNREEIKLTPQERRLIKHMAQRNHENRNEPVMCSYEELVQAIWLEKFGHTNTEVNRLIWSIRNKIEADSGEPKFLQTVKGSGYILYVDLDGQENMGGGT</sequence>
<evidence type="ECO:0000259" key="3">
    <source>
        <dbReference type="PROSITE" id="PS50006"/>
    </source>
</evidence>
<dbReference type="Pfam" id="PF00486">
    <property type="entry name" value="Trans_reg_C"/>
    <property type="match status" value="1"/>
</dbReference>
<evidence type="ECO:0000256" key="1">
    <source>
        <dbReference type="ARBA" id="ARBA00023125"/>
    </source>
</evidence>
<dbReference type="SMART" id="SM00862">
    <property type="entry name" value="Trans_reg_C"/>
    <property type="match status" value="1"/>
</dbReference>
<dbReference type="SUPFAM" id="SSF49879">
    <property type="entry name" value="SMAD/FHA domain"/>
    <property type="match status" value="1"/>
</dbReference>
<dbReference type="Gene3D" id="2.60.200.20">
    <property type="match status" value="1"/>
</dbReference>
<dbReference type="InterPro" id="IPR001867">
    <property type="entry name" value="OmpR/PhoB-type_DNA-bd"/>
</dbReference>
<feature type="DNA-binding region" description="OmpR/PhoB-type" evidence="2">
    <location>
        <begin position="132"/>
        <end position="244"/>
    </location>
</feature>
<reference evidence="5 6" key="1">
    <citation type="journal article" date="2015" name="Genome Announc.">
        <title>Draft Genome of the Euendolithic (true boring) Cyanobacterium Mastigocoleus testarum strain BC008.</title>
        <authorList>
            <person name="Guida B.S."/>
            <person name="Garcia-Pichel F."/>
        </authorList>
    </citation>
    <scope>NUCLEOTIDE SEQUENCE [LARGE SCALE GENOMIC DNA]</scope>
    <source>
        <strain evidence="5 6">BC008</strain>
    </source>
</reference>
<dbReference type="PROSITE" id="PS51755">
    <property type="entry name" value="OMPR_PHOB"/>
    <property type="match status" value="1"/>
</dbReference>
<dbReference type="PROSITE" id="PS50006">
    <property type="entry name" value="FHA_DOMAIN"/>
    <property type="match status" value="1"/>
</dbReference>
<dbReference type="PANTHER" id="PTHR23308">
    <property type="entry name" value="NUCLEAR INHIBITOR OF PROTEIN PHOSPHATASE-1"/>
    <property type="match status" value="1"/>
</dbReference>
<dbReference type="AlphaFoldDB" id="A0A0V7ZYB6"/>
<dbReference type="CDD" id="cd00060">
    <property type="entry name" value="FHA"/>
    <property type="match status" value="1"/>
</dbReference>
<dbReference type="RefSeq" id="WP_027845723.1">
    <property type="nucleotide sequence ID" value="NZ_LMTZ01000024.1"/>
</dbReference>
<evidence type="ECO:0000256" key="2">
    <source>
        <dbReference type="PROSITE-ProRule" id="PRU01091"/>
    </source>
</evidence>
<dbReference type="SMART" id="SM00240">
    <property type="entry name" value="FHA"/>
    <property type="match status" value="1"/>
</dbReference>